<sequence length="79" mass="8527">MPGGARRIMRGDDCLARSVSAQRDDARIRMHRALDVCASASSAITESAKSRDTAGSCGRGFSPDAFRSDRGELNQLRRA</sequence>
<dbReference type="AlphaFoldDB" id="A0A0S2DQ67"/>
<evidence type="ECO:0000313" key="2">
    <source>
        <dbReference type="EMBL" id="ALN60431.1"/>
    </source>
</evidence>
<evidence type="ECO:0000256" key="1">
    <source>
        <dbReference type="SAM" id="MobiDB-lite"/>
    </source>
</evidence>
<evidence type="ECO:0000313" key="3">
    <source>
        <dbReference type="Proteomes" id="UP000061569"/>
    </source>
</evidence>
<dbReference type="EMBL" id="CP013140">
    <property type="protein sequence ID" value="ALN60431.1"/>
    <property type="molecule type" value="Genomic_DNA"/>
</dbReference>
<accession>A0A0S2DQ67</accession>
<dbReference type="Proteomes" id="UP000061569">
    <property type="component" value="Chromosome"/>
</dbReference>
<gene>
    <name evidence="2" type="ORF">GLE_5090</name>
</gene>
<dbReference type="KEGG" id="lez:GLE_5090"/>
<organism evidence="2 3">
    <name type="scientific">Lysobacter enzymogenes</name>
    <dbReference type="NCBI Taxonomy" id="69"/>
    <lineage>
        <taxon>Bacteria</taxon>
        <taxon>Pseudomonadati</taxon>
        <taxon>Pseudomonadota</taxon>
        <taxon>Gammaproteobacteria</taxon>
        <taxon>Lysobacterales</taxon>
        <taxon>Lysobacteraceae</taxon>
        <taxon>Lysobacter</taxon>
    </lineage>
</organism>
<reference evidence="2 3" key="1">
    <citation type="submission" date="2015-11" db="EMBL/GenBank/DDBJ databases">
        <title>Genome sequences of Lysobacter enzymogenes strain C3 and Lysobacter antibioticus ATCC 29479.</title>
        <authorList>
            <person name="Kobayashi D.Y."/>
        </authorList>
    </citation>
    <scope>NUCLEOTIDE SEQUENCE [LARGE SCALE GENOMIC DNA]</scope>
    <source>
        <strain evidence="2 3">C3</strain>
    </source>
</reference>
<dbReference type="PATRIC" id="fig|69.6.peg.5016"/>
<feature type="region of interest" description="Disordered" evidence="1">
    <location>
        <begin position="45"/>
        <end position="79"/>
    </location>
</feature>
<proteinExistence type="predicted"/>
<name>A0A0S2DQ67_LYSEN</name>
<protein>
    <submittedName>
        <fullName evidence="2">Uncharacterized protein</fullName>
    </submittedName>
</protein>